<dbReference type="AlphaFoldDB" id="A0A1D1V047"/>
<reference evidence="1 2" key="1">
    <citation type="journal article" date="2016" name="Nat. Commun.">
        <title>Extremotolerant tardigrade genome and improved radiotolerance of human cultured cells by tardigrade-unique protein.</title>
        <authorList>
            <person name="Hashimoto T."/>
            <person name="Horikawa D.D."/>
            <person name="Saito Y."/>
            <person name="Kuwahara H."/>
            <person name="Kozuka-Hata H."/>
            <person name="Shin-I T."/>
            <person name="Minakuchi Y."/>
            <person name="Ohishi K."/>
            <person name="Motoyama A."/>
            <person name="Aizu T."/>
            <person name="Enomoto A."/>
            <person name="Kondo K."/>
            <person name="Tanaka S."/>
            <person name="Hara Y."/>
            <person name="Koshikawa S."/>
            <person name="Sagara H."/>
            <person name="Miura T."/>
            <person name="Yokobori S."/>
            <person name="Miyagawa K."/>
            <person name="Suzuki Y."/>
            <person name="Kubo T."/>
            <person name="Oyama M."/>
            <person name="Kohara Y."/>
            <person name="Fujiyama A."/>
            <person name="Arakawa K."/>
            <person name="Katayama T."/>
            <person name="Toyoda A."/>
            <person name="Kunieda T."/>
        </authorList>
    </citation>
    <scope>NUCLEOTIDE SEQUENCE [LARGE SCALE GENOMIC DNA]</scope>
    <source>
        <strain evidence="1 2">YOKOZUNA-1</strain>
    </source>
</reference>
<keyword evidence="2" id="KW-1185">Reference proteome</keyword>
<dbReference type="EMBL" id="BDGG01000002">
    <property type="protein sequence ID" value="GAU94220.1"/>
    <property type="molecule type" value="Genomic_DNA"/>
</dbReference>
<organism evidence="1 2">
    <name type="scientific">Ramazzottius varieornatus</name>
    <name type="common">Water bear</name>
    <name type="synonym">Tardigrade</name>
    <dbReference type="NCBI Taxonomy" id="947166"/>
    <lineage>
        <taxon>Eukaryota</taxon>
        <taxon>Metazoa</taxon>
        <taxon>Ecdysozoa</taxon>
        <taxon>Tardigrada</taxon>
        <taxon>Eutardigrada</taxon>
        <taxon>Parachela</taxon>
        <taxon>Hypsibioidea</taxon>
        <taxon>Ramazzottiidae</taxon>
        <taxon>Ramazzottius</taxon>
    </lineage>
</organism>
<name>A0A1D1V047_RAMVA</name>
<evidence type="ECO:0000313" key="1">
    <source>
        <dbReference type="EMBL" id="GAU94220.1"/>
    </source>
</evidence>
<gene>
    <name evidence="1" type="primary">RvY_06037-1</name>
    <name evidence="1" type="synonym">RvY_06037.1</name>
    <name evidence="1" type="ORF">RvY_06037</name>
</gene>
<dbReference type="Proteomes" id="UP000186922">
    <property type="component" value="Unassembled WGS sequence"/>
</dbReference>
<protein>
    <submittedName>
        <fullName evidence="1">Uncharacterized protein</fullName>
    </submittedName>
</protein>
<sequence length="102" mass="11352">MDEEVLQLDMGMKSKRNNVVATMVKRNLVVGCFSEENAGDLMAGILTLRDRIGRNSRRQLSTYQSIKPEMLDSALEIDPGSGGLGKAEDHYYKSNVFSIARL</sequence>
<accession>A0A1D1V047</accession>
<evidence type="ECO:0000313" key="2">
    <source>
        <dbReference type="Proteomes" id="UP000186922"/>
    </source>
</evidence>
<comment type="caution">
    <text evidence="1">The sequence shown here is derived from an EMBL/GenBank/DDBJ whole genome shotgun (WGS) entry which is preliminary data.</text>
</comment>
<proteinExistence type="predicted"/>